<dbReference type="Pfam" id="PF13181">
    <property type="entry name" value="TPR_8"/>
    <property type="match status" value="1"/>
</dbReference>
<feature type="repeat" description="TPR" evidence="2">
    <location>
        <begin position="695"/>
        <end position="728"/>
    </location>
</feature>
<reference evidence="7" key="1">
    <citation type="journal article" date="2019" name="Int. J. Syst. Evol. Microbiol.">
        <title>The Global Catalogue of Microorganisms (GCM) 10K type strain sequencing project: providing services to taxonomists for standard genome sequencing and annotation.</title>
        <authorList>
            <consortium name="The Broad Institute Genomics Platform"/>
            <consortium name="The Broad Institute Genome Sequencing Center for Infectious Disease"/>
            <person name="Wu L."/>
            <person name="Ma J."/>
        </authorList>
    </citation>
    <scope>NUCLEOTIDE SEQUENCE [LARGE SCALE GENOMIC DNA]</scope>
    <source>
        <strain evidence="7">JCM 17304</strain>
    </source>
</reference>
<evidence type="ECO:0000256" key="2">
    <source>
        <dbReference type="PROSITE-ProRule" id="PRU00339"/>
    </source>
</evidence>
<dbReference type="Gene3D" id="1.25.10.10">
    <property type="entry name" value="Leucine-rich Repeat Variant"/>
    <property type="match status" value="1"/>
</dbReference>
<keyword evidence="7" id="KW-1185">Reference proteome</keyword>
<sequence length="780" mass="87202">MNHKPFFVKIILASALFGLCALILYFFITSNKMPLPLDLNVLSSEERGSRAELPAIKNYLGSQSCVGCHSTEATLWQNSHHDQSMQHASDATVKGDFNNRYLNAMDFENHFFKRDDQFWVSTEGSDGNAADFQVLYTFGTEPLQQYLVDVGQGRLQALPLAWDTLNSQWFHLQLKLKPEPGEWIHWTSGGMNWNSMCADCHSTGYIKNYDEITDSYQSSWKEIDVACEACHGPGSAHVSQMARNEPLDPTLLDMISGEPPQHLVEKCGRCHARRQQLTPDFVHGSDTLLDHYMPETLRAGLYHADGQIHDEVFVYGSYTQSKMYQMGVSCTNCHDPHSAQLKKIGNDLCTNCHLPDKYDSANHHHHTPPGESFASDESRTGTGDQCVDCHMPGRVYMTNDFRRDHSLRVPRPDLSVQFGTPNACNDCHSDQSAQWAATAVEDWFGGDRPKHFSETLALATKDALAARNPLIDLLLDRSQVAIARATAAELLIPLVESDQGIFAALKTALADVSPLVRATVARSFYVLPLQDKATALLPLLNDPVRAVRIAAARSLVEIQANPLHFDALSPKDQQTYRDALKEYQDSLTNDSDFAYAPHQRGLDATKMGRASVATQQFTRALTINDRENTTRMNLAQIRYQQGQYDAVEALYQKVIEQEPNAAPPYYALGLLLAERGRFDEAEMALETAAIKGDNPRAWYNLAVLRHQGNKHKMAETAYLKAIALAPNNVDFIQGLASLYAQQQQWQPALNIVNEGLKVAPADPQLLRLHHFLRQSKGKKP</sequence>
<keyword evidence="1" id="KW-0732">Signal</keyword>
<comment type="caution">
    <text evidence="6">The sequence shown here is derived from an EMBL/GenBank/DDBJ whole genome shotgun (WGS) entry which is preliminary data.</text>
</comment>
<dbReference type="Pfam" id="PF13432">
    <property type="entry name" value="TPR_16"/>
    <property type="match status" value="1"/>
</dbReference>
<dbReference type="InterPro" id="IPR036280">
    <property type="entry name" value="Multihaem_cyt_sf"/>
</dbReference>
<dbReference type="InterPro" id="IPR011990">
    <property type="entry name" value="TPR-like_helical_dom_sf"/>
</dbReference>
<feature type="domain" description="Cytochrome c-552/4" evidence="5">
    <location>
        <begin position="193"/>
        <end position="232"/>
    </location>
</feature>
<keyword evidence="3" id="KW-1133">Transmembrane helix</keyword>
<dbReference type="InterPro" id="IPR010177">
    <property type="entry name" value="Paired_CXXCH_1"/>
</dbReference>
<dbReference type="Gene3D" id="1.25.40.10">
    <property type="entry name" value="Tetratricopeptide repeat domain"/>
    <property type="match status" value="1"/>
</dbReference>
<proteinExistence type="predicted"/>
<evidence type="ECO:0000259" key="4">
    <source>
        <dbReference type="Pfam" id="PF09699"/>
    </source>
</evidence>
<dbReference type="InterPro" id="IPR051829">
    <property type="entry name" value="Multiheme_Cytochr_ET"/>
</dbReference>
<evidence type="ECO:0000313" key="7">
    <source>
        <dbReference type="Proteomes" id="UP001500392"/>
    </source>
</evidence>
<feature type="repeat" description="TPR" evidence="2">
    <location>
        <begin position="628"/>
        <end position="661"/>
    </location>
</feature>
<dbReference type="InterPro" id="IPR023155">
    <property type="entry name" value="Cyt_c-552/4"/>
</dbReference>
<dbReference type="PROSITE" id="PS50005">
    <property type="entry name" value="TPR"/>
    <property type="match status" value="2"/>
</dbReference>
<dbReference type="PANTHER" id="PTHR35038:SF8">
    <property type="entry name" value="C-TYPE POLYHEME CYTOCHROME OMCC"/>
    <property type="match status" value="1"/>
</dbReference>
<dbReference type="RefSeq" id="WP_344932791.1">
    <property type="nucleotide sequence ID" value="NZ_BAABDM010000001.1"/>
</dbReference>
<accession>A0ABP7WGL1</accession>
<dbReference type="SMART" id="SM00028">
    <property type="entry name" value="TPR"/>
    <property type="match status" value="4"/>
</dbReference>
<keyword evidence="2" id="KW-0802">TPR repeat</keyword>
<evidence type="ECO:0000256" key="3">
    <source>
        <dbReference type="SAM" id="Phobius"/>
    </source>
</evidence>
<gene>
    <name evidence="6" type="ORF">GCM10022414_09000</name>
</gene>
<organism evidence="6 7">
    <name type="scientific">Zhongshania borealis</name>
    <dbReference type="NCBI Taxonomy" id="889488"/>
    <lineage>
        <taxon>Bacteria</taxon>
        <taxon>Pseudomonadati</taxon>
        <taxon>Pseudomonadota</taxon>
        <taxon>Gammaproteobacteria</taxon>
        <taxon>Cellvibrionales</taxon>
        <taxon>Spongiibacteraceae</taxon>
        <taxon>Zhongshania</taxon>
    </lineage>
</organism>
<dbReference type="Pfam" id="PF13435">
    <property type="entry name" value="Cytochrome_C554"/>
    <property type="match status" value="1"/>
</dbReference>
<evidence type="ECO:0000313" key="6">
    <source>
        <dbReference type="EMBL" id="GAA4088367.1"/>
    </source>
</evidence>
<keyword evidence="3" id="KW-0472">Membrane</keyword>
<dbReference type="PANTHER" id="PTHR35038">
    <property type="entry name" value="DISSIMILATORY SULFITE REDUCTASE SIRA"/>
    <property type="match status" value="1"/>
</dbReference>
<feature type="domain" description="Doubled CXXCH motif" evidence="4">
    <location>
        <begin position="329"/>
        <end position="354"/>
    </location>
</feature>
<dbReference type="Gene3D" id="1.10.1130.10">
    <property type="entry name" value="Flavocytochrome C3, Chain A"/>
    <property type="match status" value="2"/>
</dbReference>
<dbReference type="SUPFAM" id="SSF48695">
    <property type="entry name" value="Multiheme cytochromes"/>
    <property type="match status" value="1"/>
</dbReference>
<feature type="transmembrane region" description="Helical" evidence="3">
    <location>
        <begin position="7"/>
        <end position="28"/>
    </location>
</feature>
<keyword evidence="3" id="KW-0812">Transmembrane</keyword>
<dbReference type="InterPro" id="IPR019734">
    <property type="entry name" value="TPR_rpt"/>
</dbReference>
<evidence type="ECO:0000259" key="5">
    <source>
        <dbReference type="Pfam" id="PF13435"/>
    </source>
</evidence>
<evidence type="ECO:0000256" key="1">
    <source>
        <dbReference type="ARBA" id="ARBA00022729"/>
    </source>
</evidence>
<dbReference type="Proteomes" id="UP001500392">
    <property type="component" value="Unassembled WGS sequence"/>
</dbReference>
<name>A0ABP7WGL1_9GAMM</name>
<dbReference type="SUPFAM" id="SSF48452">
    <property type="entry name" value="TPR-like"/>
    <property type="match status" value="1"/>
</dbReference>
<dbReference type="InterPro" id="IPR011989">
    <property type="entry name" value="ARM-like"/>
</dbReference>
<dbReference type="EMBL" id="BAABDM010000001">
    <property type="protein sequence ID" value="GAA4088367.1"/>
    <property type="molecule type" value="Genomic_DNA"/>
</dbReference>
<dbReference type="Pfam" id="PF09699">
    <property type="entry name" value="Paired_CXXCH_1"/>
    <property type="match status" value="1"/>
</dbReference>
<protein>
    <submittedName>
        <fullName evidence="6">Tetratricopeptide repeat protein</fullName>
    </submittedName>
</protein>